<organism evidence="1 2">
    <name type="scientific">Pleurodeles waltl</name>
    <name type="common">Iberian ribbed newt</name>
    <dbReference type="NCBI Taxonomy" id="8319"/>
    <lineage>
        <taxon>Eukaryota</taxon>
        <taxon>Metazoa</taxon>
        <taxon>Chordata</taxon>
        <taxon>Craniata</taxon>
        <taxon>Vertebrata</taxon>
        <taxon>Euteleostomi</taxon>
        <taxon>Amphibia</taxon>
        <taxon>Batrachia</taxon>
        <taxon>Caudata</taxon>
        <taxon>Salamandroidea</taxon>
        <taxon>Salamandridae</taxon>
        <taxon>Pleurodelinae</taxon>
        <taxon>Pleurodeles</taxon>
    </lineage>
</organism>
<comment type="caution">
    <text evidence="1">The sequence shown here is derived from an EMBL/GenBank/DDBJ whole genome shotgun (WGS) entry which is preliminary data.</text>
</comment>
<keyword evidence="2" id="KW-1185">Reference proteome</keyword>
<dbReference type="Proteomes" id="UP001066276">
    <property type="component" value="Chromosome 6"/>
</dbReference>
<sequence length="66" mass="7047">GSSDLACKIPGRICFDVWPLELRLEAPGPGKLPLIRKDSSATVFPGLLPALQHFPHCASSEDCNSS</sequence>
<proteinExistence type="predicted"/>
<feature type="non-terminal residue" evidence="1">
    <location>
        <position position="1"/>
    </location>
</feature>
<reference evidence="1" key="1">
    <citation type="journal article" date="2022" name="bioRxiv">
        <title>Sequencing and chromosome-scale assembly of the giantPleurodeles waltlgenome.</title>
        <authorList>
            <person name="Brown T."/>
            <person name="Elewa A."/>
            <person name="Iarovenko S."/>
            <person name="Subramanian E."/>
            <person name="Araus A.J."/>
            <person name="Petzold A."/>
            <person name="Susuki M."/>
            <person name="Suzuki K.-i.T."/>
            <person name="Hayashi T."/>
            <person name="Toyoda A."/>
            <person name="Oliveira C."/>
            <person name="Osipova E."/>
            <person name="Leigh N.D."/>
            <person name="Simon A."/>
            <person name="Yun M.H."/>
        </authorList>
    </citation>
    <scope>NUCLEOTIDE SEQUENCE</scope>
    <source>
        <strain evidence="1">20211129_DDA</strain>
        <tissue evidence="1">Liver</tissue>
    </source>
</reference>
<gene>
    <name evidence="1" type="ORF">NDU88_002818</name>
</gene>
<dbReference type="AlphaFoldDB" id="A0AAV7Q763"/>
<evidence type="ECO:0000313" key="1">
    <source>
        <dbReference type="EMBL" id="KAJ1136401.1"/>
    </source>
</evidence>
<name>A0AAV7Q763_PLEWA</name>
<accession>A0AAV7Q763</accession>
<dbReference type="EMBL" id="JANPWB010000010">
    <property type="protein sequence ID" value="KAJ1136401.1"/>
    <property type="molecule type" value="Genomic_DNA"/>
</dbReference>
<protein>
    <submittedName>
        <fullName evidence="1">Uncharacterized protein</fullName>
    </submittedName>
</protein>
<evidence type="ECO:0000313" key="2">
    <source>
        <dbReference type="Proteomes" id="UP001066276"/>
    </source>
</evidence>
<feature type="non-terminal residue" evidence="1">
    <location>
        <position position="66"/>
    </location>
</feature>